<comment type="subcellular location">
    <subcellularLocation>
        <location evidence="1">Secreted</location>
    </subcellularLocation>
</comment>
<evidence type="ECO:0000256" key="4">
    <source>
        <dbReference type="ARBA" id="ARBA00023054"/>
    </source>
</evidence>
<dbReference type="InterPro" id="IPR014716">
    <property type="entry name" value="Fibrinogen_a/b/g_C_1"/>
</dbReference>
<keyword evidence="3" id="KW-0732">Signal</keyword>
<reference evidence="9" key="2">
    <citation type="journal article" date="2008" name="Genome Biol.">
        <title>Improved genome assembly and evidence-based global gene model set for the chordate Ciona intestinalis: new insight into intron and operon populations.</title>
        <authorList>
            <person name="Satou Y."/>
            <person name="Mineta K."/>
            <person name="Ogasawara M."/>
            <person name="Sasakura Y."/>
            <person name="Shoguchi E."/>
            <person name="Ueno K."/>
            <person name="Yamada L."/>
            <person name="Matsumoto J."/>
            <person name="Wasserscheid J."/>
            <person name="Dewar K."/>
            <person name="Wiley G.B."/>
            <person name="Macmil S.L."/>
            <person name="Roe B.A."/>
            <person name="Zeller R.W."/>
            <person name="Hastings K.E."/>
            <person name="Lemaire P."/>
            <person name="Lindquist E."/>
            <person name="Endo T."/>
            <person name="Hotta K."/>
            <person name="Inaba K."/>
        </authorList>
    </citation>
    <scope>NUCLEOTIDE SEQUENCE [LARGE SCALE GENOMIC DNA]</scope>
    <source>
        <strain evidence="9">wild type</strain>
    </source>
</reference>
<dbReference type="SUPFAM" id="SSF56496">
    <property type="entry name" value="Fibrinogen C-terminal domain-like"/>
    <property type="match status" value="1"/>
</dbReference>
<dbReference type="OMA" id="CCERVSF"/>
<dbReference type="InterPro" id="IPR002181">
    <property type="entry name" value="Fibrinogen_a/b/g_C_dom"/>
</dbReference>
<dbReference type="GO" id="GO:0005615">
    <property type="term" value="C:extracellular space"/>
    <property type="evidence" value="ECO:0000318"/>
    <property type="project" value="GO_Central"/>
</dbReference>
<evidence type="ECO:0000256" key="5">
    <source>
        <dbReference type="ARBA" id="ARBA00023157"/>
    </source>
</evidence>
<dbReference type="PROSITE" id="PS51406">
    <property type="entry name" value="FIBRINOGEN_C_2"/>
    <property type="match status" value="1"/>
</dbReference>
<dbReference type="InterPro" id="IPR037579">
    <property type="entry name" value="FIB_ANG-like"/>
</dbReference>
<evidence type="ECO:0000256" key="1">
    <source>
        <dbReference type="ARBA" id="ARBA00004613"/>
    </source>
</evidence>
<dbReference type="Ensembl" id="ENSCINT00000025419.2">
    <property type="protein sequence ID" value="ENSCINP00000025173.2"/>
    <property type="gene ID" value="ENSCING00000004800.3"/>
</dbReference>
<keyword evidence="5" id="KW-1015">Disulfide bond</keyword>
<dbReference type="AlphaFoldDB" id="F6RE26"/>
<proteinExistence type="predicted"/>
<evidence type="ECO:0000256" key="7">
    <source>
        <dbReference type="SAM" id="MobiDB-lite"/>
    </source>
</evidence>
<evidence type="ECO:0000259" key="8">
    <source>
        <dbReference type="PROSITE" id="PS51406"/>
    </source>
</evidence>
<dbReference type="HOGENOM" id="CLU_574349_0_0_1"/>
<organism evidence="9 10">
    <name type="scientific">Ciona intestinalis</name>
    <name type="common">Transparent sea squirt</name>
    <name type="synonym">Ascidia intestinalis</name>
    <dbReference type="NCBI Taxonomy" id="7719"/>
    <lineage>
        <taxon>Eukaryota</taxon>
        <taxon>Metazoa</taxon>
        <taxon>Chordata</taxon>
        <taxon>Tunicata</taxon>
        <taxon>Ascidiacea</taxon>
        <taxon>Phlebobranchia</taxon>
        <taxon>Cionidae</taxon>
        <taxon>Ciona</taxon>
    </lineage>
</organism>
<reference evidence="9" key="4">
    <citation type="submission" date="2025-09" db="UniProtKB">
        <authorList>
            <consortium name="Ensembl"/>
        </authorList>
    </citation>
    <scope>IDENTIFICATION</scope>
</reference>
<feature type="domain" description="Fibrinogen C-terminal" evidence="8">
    <location>
        <begin position="412"/>
        <end position="476"/>
    </location>
</feature>
<keyword evidence="10" id="KW-1185">Reference proteome</keyword>
<dbReference type="Pfam" id="PF00147">
    <property type="entry name" value="Fibrinogen_C"/>
    <property type="match status" value="1"/>
</dbReference>
<accession>F6RE26</accession>
<feature type="region of interest" description="Disordered" evidence="7">
    <location>
        <begin position="291"/>
        <end position="312"/>
    </location>
</feature>
<dbReference type="InParanoid" id="F6RE26"/>
<evidence type="ECO:0000256" key="6">
    <source>
        <dbReference type="ARBA" id="ARBA00023180"/>
    </source>
</evidence>
<dbReference type="Proteomes" id="UP000008144">
    <property type="component" value="Chromosome 1"/>
</dbReference>
<feature type="compositionally biased region" description="Acidic residues" evidence="7">
    <location>
        <begin position="246"/>
        <end position="255"/>
    </location>
</feature>
<protein>
    <recommendedName>
        <fullName evidence="8">Fibrinogen C-terminal domain-containing protein</fullName>
    </recommendedName>
</protein>
<evidence type="ECO:0000313" key="9">
    <source>
        <dbReference type="Ensembl" id="ENSCINP00000025173.2"/>
    </source>
</evidence>
<name>F6RE26_CIOIN</name>
<keyword evidence="6" id="KW-0325">Glycoprotein</keyword>
<reference evidence="9" key="3">
    <citation type="submission" date="2025-08" db="UniProtKB">
        <authorList>
            <consortium name="Ensembl"/>
        </authorList>
    </citation>
    <scope>IDENTIFICATION</scope>
</reference>
<dbReference type="EMBL" id="EAAA01000072">
    <property type="status" value="NOT_ANNOTATED_CDS"/>
    <property type="molecule type" value="Genomic_DNA"/>
</dbReference>
<feature type="compositionally biased region" description="Low complexity" evidence="7">
    <location>
        <begin position="332"/>
        <end position="345"/>
    </location>
</feature>
<dbReference type="NCBIfam" id="NF040941">
    <property type="entry name" value="GGGWT_bact"/>
    <property type="match status" value="1"/>
</dbReference>
<dbReference type="Gene3D" id="3.90.215.10">
    <property type="entry name" value="Gamma Fibrinogen, chain A, domain 1"/>
    <property type="match status" value="1"/>
</dbReference>
<feature type="region of interest" description="Disordered" evidence="7">
    <location>
        <begin position="239"/>
        <end position="270"/>
    </location>
</feature>
<dbReference type="GeneTree" id="ENSGT00940000173734"/>
<feature type="region of interest" description="Disordered" evidence="7">
    <location>
        <begin position="324"/>
        <end position="347"/>
    </location>
</feature>
<dbReference type="STRING" id="7719.ENSCINP00000025173"/>
<sequence length="476" mass="52685">MLSIPIYILSILTLQSPFNHLLVNGDPTSPLATNDAAANEAASCAMRVGRNCDDDGSCRYKVNVPSFDIVGEFAQMFSANRGGGNFAAECSRLGMNLEIIRDNQAAWVRRSQGLLSNVTKDLTRLEVGFTEKMTALSNSVRVLETKTTQTLTAINRTMISAANDHESDNEDEDSIALLVRMGKLTTPRPKSRIEVERNEQKQSNFEQRILELQESLQQTLKGMESKLIARIEQISAACSGGRTSDTVDDQPDTEEALSTPAVDEGAVESSKGPQMMLCRTCCERVSFAEYTRSQENDDDAEEAEEDVTRTVETTDRVTGVEQVYTEDETQETRSTTRSQVTSSRSDVTHENNDAMFTSTTVTHAVEVTQPNYIYSEGSGVNIRDGYATNETEGMEFTSRILRATNPTPVQDGQTESLPYDCAELYARGVRQSGVYDIRPGTKVTWTVYCDMDTDGGGWTMLQRRIDGIVNFSKGWK</sequence>
<dbReference type="InterPro" id="IPR036056">
    <property type="entry name" value="Fibrinogen-like_C"/>
</dbReference>
<dbReference type="PANTHER" id="PTHR47221">
    <property type="entry name" value="FIBRINOGEN ALPHA CHAIN"/>
    <property type="match status" value="1"/>
</dbReference>
<feature type="compositionally biased region" description="Acidic residues" evidence="7">
    <location>
        <begin position="296"/>
        <end position="305"/>
    </location>
</feature>
<reference evidence="10" key="1">
    <citation type="journal article" date="2002" name="Science">
        <title>The draft genome of Ciona intestinalis: insights into chordate and vertebrate origins.</title>
        <authorList>
            <person name="Dehal P."/>
            <person name="Satou Y."/>
            <person name="Campbell R.K."/>
            <person name="Chapman J."/>
            <person name="Degnan B."/>
            <person name="De Tomaso A."/>
            <person name="Davidson B."/>
            <person name="Di Gregorio A."/>
            <person name="Gelpke M."/>
            <person name="Goodstein D.M."/>
            <person name="Harafuji N."/>
            <person name="Hastings K.E."/>
            <person name="Ho I."/>
            <person name="Hotta K."/>
            <person name="Huang W."/>
            <person name="Kawashima T."/>
            <person name="Lemaire P."/>
            <person name="Martinez D."/>
            <person name="Meinertzhagen I.A."/>
            <person name="Necula S."/>
            <person name="Nonaka M."/>
            <person name="Putnam N."/>
            <person name="Rash S."/>
            <person name="Saiga H."/>
            <person name="Satake M."/>
            <person name="Terry A."/>
            <person name="Yamada L."/>
            <person name="Wang H.G."/>
            <person name="Awazu S."/>
            <person name="Azumi K."/>
            <person name="Boore J."/>
            <person name="Branno M."/>
            <person name="Chin-Bow S."/>
            <person name="DeSantis R."/>
            <person name="Doyle S."/>
            <person name="Francino P."/>
            <person name="Keys D.N."/>
            <person name="Haga S."/>
            <person name="Hayashi H."/>
            <person name="Hino K."/>
            <person name="Imai K.S."/>
            <person name="Inaba K."/>
            <person name="Kano S."/>
            <person name="Kobayashi K."/>
            <person name="Kobayashi M."/>
            <person name="Lee B.I."/>
            <person name="Makabe K.W."/>
            <person name="Manohar C."/>
            <person name="Matassi G."/>
            <person name="Medina M."/>
            <person name="Mochizuki Y."/>
            <person name="Mount S."/>
            <person name="Morishita T."/>
            <person name="Miura S."/>
            <person name="Nakayama A."/>
            <person name="Nishizaka S."/>
            <person name="Nomoto H."/>
            <person name="Ohta F."/>
            <person name="Oishi K."/>
            <person name="Rigoutsos I."/>
            <person name="Sano M."/>
            <person name="Sasaki A."/>
            <person name="Sasakura Y."/>
            <person name="Shoguchi E."/>
            <person name="Shin-i T."/>
            <person name="Spagnuolo A."/>
            <person name="Stainier D."/>
            <person name="Suzuki M.M."/>
            <person name="Tassy O."/>
            <person name="Takatori N."/>
            <person name="Tokuoka M."/>
            <person name="Yagi K."/>
            <person name="Yoshizaki F."/>
            <person name="Wada S."/>
            <person name="Zhang C."/>
            <person name="Hyatt P.D."/>
            <person name="Larimer F."/>
            <person name="Detter C."/>
            <person name="Doggett N."/>
            <person name="Glavina T."/>
            <person name="Hawkins T."/>
            <person name="Richardson P."/>
            <person name="Lucas S."/>
            <person name="Kohara Y."/>
            <person name="Levine M."/>
            <person name="Satoh N."/>
            <person name="Rokhsar D.S."/>
        </authorList>
    </citation>
    <scope>NUCLEOTIDE SEQUENCE [LARGE SCALE GENOMIC DNA]</scope>
</reference>
<keyword evidence="2" id="KW-0964">Secreted</keyword>
<evidence type="ECO:0000256" key="3">
    <source>
        <dbReference type="ARBA" id="ARBA00022729"/>
    </source>
</evidence>
<evidence type="ECO:0000313" key="10">
    <source>
        <dbReference type="Proteomes" id="UP000008144"/>
    </source>
</evidence>
<dbReference type="PANTHER" id="PTHR47221:SF6">
    <property type="entry name" value="FIBRINOGEN ALPHA CHAIN"/>
    <property type="match status" value="1"/>
</dbReference>
<keyword evidence="4" id="KW-0175">Coiled coil</keyword>
<evidence type="ECO:0000256" key="2">
    <source>
        <dbReference type="ARBA" id="ARBA00022525"/>
    </source>
</evidence>